<keyword evidence="1" id="KW-0175">Coiled coil</keyword>
<dbReference type="RefSeq" id="WP_183592690.1">
    <property type="nucleotide sequence ID" value="NZ_JACHWR010000002.1"/>
</dbReference>
<comment type="caution">
    <text evidence="2">The sequence shown here is derived from an EMBL/GenBank/DDBJ whole genome shotgun (WGS) entry which is preliminary data.</text>
</comment>
<evidence type="ECO:0000256" key="1">
    <source>
        <dbReference type="SAM" id="Coils"/>
    </source>
</evidence>
<dbReference type="GO" id="GO:0008168">
    <property type="term" value="F:methyltransferase activity"/>
    <property type="evidence" value="ECO:0007669"/>
    <property type="project" value="UniProtKB-KW"/>
</dbReference>
<dbReference type="SUPFAM" id="SSF53335">
    <property type="entry name" value="S-adenosyl-L-methionine-dependent methyltransferases"/>
    <property type="match status" value="1"/>
</dbReference>
<keyword evidence="2" id="KW-0489">Methyltransferase</keyword>
<evidence type="ECO:0000313" key="3">
    <source>
        <dbReference type="Proteomes" id="UP000589626"/>
    </source>
</evidence>
<dbReference type="Proteomes" id="UP000589626">
    <property type="component" value="Unassembled WGS sequence"/>
</dbReference>
<keyword evidence="3" id="KW-1185">Reference proteome</keyword>
<dbReference type="GO" id="GO:0032259">
    <property type="term" value="P:methylation"/>
    <property type="evidence" value="ECO:0007669"/>
    <property type="project" value="UniProtKB-KW"/>
</dbReference>
<organism evidence="2 3">
    <name type="scientific">Nocardioides soli</name>
    <dbReference type="NCBI Taxonomy" id="1036020"/>
    <lineage>
        <taxon>Bacteria</taxon>
        <taxon>Bacillati</taxon>
        <taxon>Actinomycetota</taxon>
        <taxon>Actinomycetes</taxon>
        <taxon>Propionibacteriales</taxon>
        <taxon>Nocardioidaceae</taxon>
        <taxon>Nocardioides</taxon>
    </lineage>
</organism>
<dbReference type="Gene3D" id="3.40.50.150">
    <property type="entry name" value="Vaccinia Virus protein VP39"/>
    <property type="match status" value="1"/>
</dbReference>
<name>A0A7W4Z0W7_9ACTN</name>
<gene>
    <name evidence="2" type="ORF">FHU40_002572</name>
</gene>
<accession>A0A7W4Z0W7</accession>
<dbReference type="EMBL" id="JACHWR010000002">
    <property type="protein sequence ID" value="MBB3042754.1"/>
    <property type="molecule type" value="Genomic_DNA"/>
</dbReference>
<reference evidence="2 3" key="1">
    <citation type="submission" date="2020-08" db="EMBL/GenBank/DDBJ databases">
        <title>Sequencing the genomes of 1000 actinobacteria strains.</title>
        <authorList>
            <person name="Klenk H.-P."/>
        </authorList>
    </citation>
    <scope>NUCLEOTIDE SEQUENCE [LARGE SCALE GENOMIC DNA]</scope>
    <source>
        <strain evidence="2 3">DSM 105498</strain>
    </source>
</reference>
<keyword evidence="2" id="KW-0808">Transferase</keyword>
<dbReference type="AlphaFoldDB" id="A0A7W4Z0W7"/>
<proteinExistence type="predicted"/>
<sequence length="361" mass="40371">MANRNVSHTQIVELVGTHKRVLDVGCATGYVASGLAARNCKVWGVDIDAEAAEQARPLLEELVIADLETEPLTDHFDKGSFDAVVFGDVLEHLVDPVRALRDAVSLLAEGGRIVVSIPNVTHGSLRLALLRGQWTYTQVGLLDETHVRFFDRAGVAKLFASAGLTIEHLRGVTIDPLSSEVDVRPDELPPGFIEWVRDQPDSFVYQFVASAHPTQPEDTAELPELVPVIPVQEIRESDEYARRYQEEVSTRQHVQNLADIGAAQTTALRHELLIVRDHILGLEAEAASGRQRAARLKRELEASQRRLQARTKRLAKTRRRIRALRRKLRLAERAERDLRASRSWRVGRAVTSPGRIFRRGA</sequence>
<dbReference type="Pfam" id="PF13489">
    <property type="entry name" value="Methyltransf_23"/>
    <property type="match status" value="1"/>
</dbReference>
<dbReference type="CDD" id="cd02440">
    <property type="entry name" value="AdoMet_MTases"/>
    <property type="match status" value="1"/>
</dbReference>
<protein>
    <submittedName>
        <fullName evidence="2">2-polyprenyl-3-methyl-5-hydroxy-6-metoxy-1, 4-benzoquinol methylase</fullName>
    </submittedName>
</protein>
<dbReference type="InterPro" id="IPR029063">
    <property type="entry name" value="SAM-dependent_MTases_sf"/>
</dbReference>
<dbReference type="PANTHER" id="PTHR43861">
    <property type="entry name" value="TRANS-ACONITATE 2-METHYLTRANSFERASE-RELATED"/>
    <property type="match status" value="1"/>
</dbReference>
<feature type="coiled-coil region" evidence="1">
    <location>
        <begin position="279"/>
        <end position="341"/>
    </location>
</feature>
<evidence type="ECO:0000313" key="2">
    <source>
        <dbReference type="EMBL" id="MBB3042754.1"/>
    </source>
</evidence>